<comment type="caution">
    <text evidence="1">The sequence shown here is derived from an EMBL/GenBank/DDBJ whole genome shotgun (WGS) entry which is preliminary data.</text>
</comment>
<dbReference type="InterPro" id="IPR011990">
    <property type="entry name" value="TPR-like_helical_dom_sf"/>
</dbReference>
<dbReference type="AlphaFoldDB" id="A0AAN9AG30"/>
<evidence type="ECO:0000313" key="1">
    <source>
        <dbReference type="EMBL" id="KAK7086092.1"/>
    </source>
</evidence>
<dbReference type="SUPFAM" id="SSF82199">
    <property type="entry name" value="SET domain"/>
    <property type="match status" value="1"/>
</dbReference>
<dbReference type="PANTHER" id="PTHR12197">
    <property type="entry name" value="HISTONE-LYSINE N-METHYLTRANSFERASE SMYD"/>
    <property type="match status" value="1"/>
</dbReference>
<feature type="non-terminal residue" evidence="1">
    <location>
        <position position="150"/>
    </location>
</feature>
<name>A0AAN9AG30_HALRR</name>
<keyword evidence="2" id="KW-1185">Reference proteome</keyword>
<dbReference type="Gene3D" id="1.25.40.10">
    <property type="entry name" value="Tetratricopeptide repeat domain"/>
    <property type="match status" value="1"/>
</dbReference>
<dbReference type="EMBL" id="JAXCGZ010000379">
    <property type="protein sequence ID" value="KAK7086092.1"/>
    <property type="molecule type" value="Genomic_DNA"/>
</dbReference>
<dbReference type="Proteomes" id="UP001381693">
    <property type="component" value="Unassembled WGS sequence"/>
</dbReference>
<evidence type="ECO:0008006" key="3">
    <source>
        <dbReference type="Google" id="ProtNLM"/>
    </source>
</evidence>
<sequence length="150" mass="17043">MLEADSHKMITGISRRMLLGKNILTSLKVVIQKYLGSDHLLNDADLQGIYGRIIVNSFSITDADMNGIGTGVYLAASIFDHSCQPNAFVTFLGKQLICRSLIDWPVIDWTKIRISYIDVMNSTSERVKDLYQRYYFMCDCSSCNNVERDQ</sequence>
<dbReference type="InterPro" id="IPR046341">
    <property type="entry name" value="SET_dom_sf"/>
</dbReference>
<organism evidence="1 2">
    <name type="scientific">Halocaridina rubra</name>
    <name type="common">Hawaiian red shrimp</name>
    <dbReference type="NCBI Taxonomy" id="373956"/>
    <lineage>
        <taxon>Eukaryota</taxon>
        <taxon>Metazoa</taxon>
        <taxon>Ecdysozoa</taxon>
        <taxon>Arthropoda</taxon>
        <taxon>Crustacea</taxon>
        <taxon>Multicrustacea</taxon>
        <taxon>Malacostraca</taxon>
        <taxon>Eumalacostraca</taxon>
        <taxon>Eucarida</taxon>
        <taxon>Decapoda</taxon>
        <taxon>Pleocyemata</taxon>
        <taxon>Caridea</taxon>
        <taxon>Atyoidea</taxon>
        <taxon>Atyidae</taxon>
        <taxon>Halocaridina</taxon>
    </lineage>
</organism>
<evidence type="ECO:0000313" key="2">
    <source>
        <dbReference type="Proteomes" id="UP001381693"/>
    </source>
</evidence>
<dbReference type="Gene3D" id="2.170.270.10">
    <property type="entry name" value="SET domain"/>
    <property type="match status" value="1"/>
</dbReference>
<dbReference type="InterPro" id="IPR050869">
    <property type="entry name" value="H3K4_H4K5_MeTrfase"/>
</dbReference>
<protein>
    <recommendedName>
        <fullName evidence="3">SET domain-containing protein</fullName>
    </recommendedName>
</protein>
<gene>
    <name evidence="1" type="ORF">SK128_018779</name>
</gene>
<accession>A0AAN9AG30</accession>
<proteinExistence type="predicted"/>
<dbReference type="GO" id="GO:0005634">
    <property type="term" value="C:nucleus"/>
    <property type="evidence" value="ECO:0007669"/>
    <property type="project" value="TreeGrafter"/>
</dbReference>
<reference evidence="1 2" key="1">
    <citation type="submission" date="2023-11" db="EMBL/GenBank/DDBJ databases">
        <title>Halocaridina rubra genome assembly.</title>
        <authorList>
            <person name="Smith C."/>
        </authorList>
    </citation>
    <scope>NUCLEOTIDE SEQUENCE [LARGE SCALE GENOMIC DNA]</scope>
    <source>
        <strain evidence="1">EP-1</strain>
        <tissue evidence="1">Whole</tissue>
    </source>
</reference>
<dbReference type="PANTHER" id="PTHR12197:SF251">
    <property type="entry name" value="EG:BACR7C10.4 PROTEIN"/>
    <property type="match status" value="1"/>
</dbReference>